<dbReference type="Gene3D" id="1.10.246.120">
    <property type="match status" value="1"/>
</dbReference>
<proteinExistence type="predicted"/>
<accession>A0A4T0WX61</accession>
<reference evidence="5 6" key="1">
    <citation type="journal article" date="2019" name="Front. Genet.">
        <title>Whole-Genome Sequencing of the Opportunistic Yeast Pathogen Candida inconspicua Uncovers Its Hybrid Origin.</title>
        <authorList>
            <person name="Mixao V."/>
            <person name="Hansen A.P."/>
            <person name="Saus E."/>
            <person name="Boekhout T."/>
            <person name="Lass-Florl C."/>
            <person name="Gabaldon T."/>
        </authorList>
    </citation>
    <scope>NUCLEOTIDE SEQUENCE [LARGE SCALE GENOMIC DNA]</scope>
    <source>
        <strain evidence="5 6">CBS 180</strain>
    </source>
</reference>
<dbReference type="Pfam" id="PF02845">
    <property type="entry name" value="CUE"/>
    <property type="match status" value="1"/>
</dbReference>
<dbReference type="Gene3D" id="1.10.8.10">
    <property type="entry name" value="DNA helicase RuvA subunit, C-terminal domain"/>
    <property type="match status" value="1"/>
</dbReference>
<dbReference type="PANTHER" id="PTHR23101:SF25">
    <property type="entry name" value="GTPASE-ACTIVATING PROTEIN AND VPS9 DOMAIN-CONTAINING PROTEIN 1"/>
    <property type="match status" value="1"/>
</dbReference>
<evidence type="ECO:0000313" key="6">
    <source>
        <dbReference type="Proteomes" id="UP000307173"/>
    </source>
</evidence>
<evidence type="ECO:0008006" key="7">
    <source>
        <dbReference type="Google" id="ProtNLM"/>
    </source>
</evidence>
<dbReference type="InterPro" id="IPR003123">
    <property type="entry name" value="VPS9"/>
</dbReference>
<feature type="domain" description="VPS9" evidence="4">
    <location>
        <begin position="402"/>
        <end position="540"/>
    </location>
</feature>
<comment type="caution">
    <text evidence="5">The sequence shown here is derived from an EMBL/GenBank/DDBJ whole genome shotgun (WGS) entry which is preliminary data.</text>
</comment>
<evidence type="ECO:0000256" key="2">
    <source>
        <dbReference type="SAM" id="MobiDB-lite"/>
    </source>
</evidence>
<name>A0A4T0WX61_9ASCO</name>
<dbReference type="InterPro" id="IPR003892">
    <property type="entry name" value="CUE"/>
</dbReference>
<organism evidence="5 6">
    <name type="scientific">Pichia inconspicua</name>
    <dbReference type="NCBI Taxonomy" id="52247"/>
    <lineage>
        <taxon>Eukaryota</taxon>
        <taxon>Fungi</taxon>
        <taxon>Dikarya</taxon>
        <taxon>Ascomycota</taxon>
        <taxon>Saccharomycotina</taxon>
        <taxon>Pichiomycetes</taxon>
        <taxon>Pichiales</taxon>
        <taxon>Pichiaceae</taxon>
        <taxon>Pichia</taxon>
    </lineage>
</organism>
<dbReference type="Gene3D" id="1.20.1050.80">
    <property type="entry name" value="VPS9 domain"/>
    <property type="match status" value="1"/>
</dbReference>
<keyword evidence="1" id="KW-0833">Ubl conjugation pathway</keyword>
<feature type="domain" description="CUE" evidence="3">
    <location>
        <begin position="639"/>
        <end position="680"/>
    </location>
</feature>
<dbReference type="GO" id="GO:0031267">
    <property type="term" value="F:small GTPase binding"/>
    <property type="evidence" value="ECO:0007669"/>
    <property type="project" value="TreeGrafter"/>
</dbReference>
<dbReference type="Proteomes" id="UP000307173">
    <property type="component" value="Unassembled WGS sequence"/>
</dbReference>
<dbReference type="PANTHER" id="PTHR23101">
    <property type="entry name" value="RAB GDP/GTP EXCHANGE FACTOR"/>
    <property type="match status" value="1"/>
</dbReference>
<evidence type="ECO:0000256" key="1">
    <source>
        <dbReference type="ARBA" id="ARBA00022786"/>
    </source>
</evidence>
<dbReference type="SUPFAM" id="SSF109993">
    <property type="entry name" value="VPS9 domain"/>
    <property type="match status" value="1"/>
</dbReference>
<dbReference type="InterPro" id="IPR037191">
    <property type="entry name" value="VPS9_dom_sf"/>
</dbReference>
<dbReference type="Pfam" id="PF18151">
    <property type="entry name" value="DUF5601"/>
    <property type="match status" value="1"/>
</dbReference>
<dbReference type="InterPro" id="IPR045046">
    <property type="entry name" value="Vps9-like"/>
</dbReference>
<dbReference type="InterPro" id="IPR009060">
    <property type="entry name" value="UBA-like_sf"/>
</dbReference>
<dbReference type="STRING" id="52247.A0A4T0WX61"/>
<dbReference type="OrthoDB" id="300289at2759"/>
<dbReference type="InterPro" id="IPR041545">
    <property type="entry name" value="DUF5601"/>
</dbReference>
<dbReference type="PROSITE" id="PS51140">
    <property type="entry name" value="CUE"/>
    <property type="match status" value="1"/>
</dbReference>
<feature type="region of interest" description="Disordered" evidence="2">
    <location>
        <begin position="103"/>
        <end position="125"/>
    </location>
</feature>
<dbReference type="Pfam" id="PF02204">
    <property type="entry name" value="VPS9"/>
    <property type="match status" value="1"/>
</dbReference>
<dbReference type="GO" id="GO:0043130">
    <property type="term" value="F:ubiquitin binding"/>
    <property type="evidence" value="ECO:0007669"/>
    <property type="project" value="InterPro"/>
</dbReference>
<dbReference type="PROSITE" id="PS51205">
    <property type="entry name" value="VPS9"/>
    <property type="match status" value="1"/>
</dbReference>
<dbReference type="GO" id="GO:0005085">
    <property type="term" value="F:guanyl-nucleotide exchange factor activity"/>
    <property type="evidence" value="ECO:0007669"/>
    <property type="project" value="InterPro"/>
</dbReference>
<dbReference type="SUPFAM" id="SSF46934">
    <property type="entry name" value="UBA-like"/>
    <property type="match status" value="1"/>
</dbReference>
<sequence length="680" mass="77949">MSLNKFGGLTLPSFTNVKPTVGLSNATTVIASSNSDQSEDQNLLPLTEHTAEEILHNEVHSNFQEAHHVENPSTLNESVQIAQTTPRESLHSDKECMFENTADNKEQEHISSGLEKPLSKKTSIAESSEEDLKVLEEFDDHSATKNTHNFTDKIEVSTTQNEKVSNLLNLSPSSLKSCKNSLDNRDIISDDDDSIDEKVGLYSEEPPQLTQEEKLINETLVDDDNNTQSIEEKEISKEVEEEIEKKVHKIRSMSNTDAQNNHLKETITGKLERLSTTESIKTTLSLPPDLRKQEPFDFQSFLTQFKSKDCEPVHKYLKSFLTQFNQKIWSIEEQIKIVSEFEDFLFNKLIDYKPFNEINKDQNAINNCKEGLEKLVMTKVYTSVYSPTISYIRLTDAHRNDKQMDRKYLVNCYLYDWIEPNHLDLDIKVDIKHIALVKKELSAINEFKSPRDKIVCILNACKILFNLIRQNLETQENADSFVPLLIYVLVKSKIKNLYSNLKYIERFRNNDLLVGETSYYLSTLQISVNFIINISKDKLTIDEHEYEDKIIRSKKKLREMQTGIVSEESPSQVLTKSAEMVKQSLANSFNTLIQNIVPGDDVQDEINAGHERHSASGTEMSDLERARLLSLEEEERTRLMKAQLKELSEMFPNLDTSLIEDVYEACDRDVARAVDTLLSL</sequence>
<evidence type="ECO:0000259" key="3">
    <source>
        <dbReference type="PROSITE" id="PS51140"/>
    </source>
</evidence>
<protein>
    <recommendedName>
        <fullName evidence="7">VPS9 domain-containing protein</fullName>
    </recommendedName>
</protein>
<evidence type="ECO:0000259" key="4">
    <source>
        <dbReference type="PROSITE" id="PS51205"/>
    </source>
</evidence>
<dbReference type="CDD" id="cd14279">
    <property type="entry name" value="CUE"/>
    <property type="match status" value="1"/>
</dbReference>
<dbReference type="EMBL" id="SELW01000638">
    <property type="protein sequence ID" value="TID17233.1"/>
    <property type="molecule type" value="Genomic_DNA"/>
</dbReference>
<dbReference type="AlphaFoldDB" id="A0A4T0WX61"/>
<keyword evidence="6" id="KW-1185">Reference proteome</keyword>
<dbReference type="GO" id="GO:0016192">
    <property type="term" value="P:vesicle-mediated transport"/>
    <property type="evidence" value="ECO:0007669"/>
    <property type="project" value="InterPro"/>
</dbReference>
<evidence type="ECO:0000313" key="5">
    <source>
        <dbReference type="EMBL" id="TID17233.1"/>
    </source>
</evidence>
<dbReference type="SMART" id="SM00167">
    <property type="entry name" value="VPS9"/>
    <property type="match status" value="1"/>
</dbReference>
<dbReference type="GO" id="GO:0030139">
    <property type="term" value="C:endocytic vesicle"/>
    <property type="evidence" value="ECO:0007669"/>
    <property type="project" value="TreeGrafter"/>
</dbReference>
<gene>
    <name evidence="5" type="ORF">CANINC_004092</name>
</gene>
<dbReference type="GO" id="GO:0005829">
    <property type="term" value="C:cytosol"/>
    <property type="evidence" value="ECO:0007669"/>
    <property type="project" value="TreeGrafter"/>
</dbReference>